<organism evidence="1 2">
    <name type="scientific">Exercitatus varius</name>
    <dbReference type="NCBI Taxonomy" id="67857"/>
    <lineage>
        <taxon>Bacteria</taxon>
        <taxon>Pseudomonadati</taxon>
        <taxon>Pseudomonadota</taxon>
        <taxon>Gammaproteobacteria</taxon>
        <taxon>Pasteurellales</taxon>
        <taxon>Pasteurellaceae</taxon>
        <taxon>Exercitatus</taxon>
    </lineage>
</organism>
<dbReference type="Proteomes" id="UP001214976">
    <property type="component" value="Unassembled WGS sequence"/>
</dbReference>
<dbReference type="EMBL" id="JARQTW010000012">
    <property type="protein sequence ID" value="MDG2950396.1"/>
    <property type="molecule type" value="Genomic_DNA"/>
</dbReference>
<dbReference type="AlphaFoldDB" id="A0AAW6QCB9"/>
<comment type="caution">
    <text evidence="1">The sequence shown here is derived from an EMBL/GenBank/DDBJ whole genome shotgun (WGS) entry which is preliminary data.</text>
</comment>
<gene>
    <name evidence="1" type="ORF">P7M15_07680</name>
</gene>
<proteinExistence type="predicted"/>
<sequence length="260" mass="30375">MTAKFDLSDVEFHSFHWDNFNRDVLNAHKKVMAHFGLNVIYTEENMEHGEWLDRVMSRATKNVVAIIEPDCIPLNREIIEQSAEFVYKNNTFLGPAQASNHIYPGSHIFASPAFFFMATDCYKRMGFPSFKLNDRSDVAEEVAYRAEKLGVPYRALYPTHYEREPLEGIWRLGNYGYYGIGTVFAGSIYHLFQSRFEQNVKLFLQHCDEVINDRFSLDAFRCSTVLSPPERQMPLPKPKPLIKRIRKRLKRGLYTKNKFI</sequence>
<name>A0AAW6QCB9_9PAST</name>
<protein>
    <submittedName>
        <fullName evidence="1">Uncharacterized protein</fullName>
    </submittedName>
</protein>
<accession>A0AAW6QCB9</accession>
<dbReference type="RefSeq" id="WP_317477412.1">
    <property type="nucleotide sequence ID" value="NZ_JARQTW010000012.1"/>
</dbReference>
<reference evidence="1" key="1">
    <citation type="submission" date="2023-03" db="EMBL/GenBank/DDBJ databases">
        <title>Classification of Bisgaard taxon 6 and taxon 10 as Exercitatus varius gen. nov., spec. nov.</title>
        <authorList>
            <person name="Christensen H."/>
        </authorList>
    </citation>
    <scope>NUCLEOTIDE SEQUENCE</scope>
    <source>
        <strain evidence="1">86116</strain>
    </source>
</reference>
<evidence type="ECO:0000313" key="2">
    <source>
        <dbReference type="Proteomes" id="UP001214976"/>
    </source>
</evidence>
<evidence type="ECO:0000313" key="1">
    <source>
        <dbReference type="EMBL" id="MDG2950396.1"/>
    </source>
</evidence>